<dbReference type="OrthoDB" id="870892at2"/>
<protein>
    <submittedName>
        <fullName evidence="2">Osmotically-inducible protein OsmY</fullName>
    </submittedName>
</protein>
<evidence type="ECO:0000313" key="4">
    <source>
        <dbReference type="Proteomes" id="UP000673383"/>
    </source>
</evidence>
<dbReference type="AlphaFoldDB" id="A0A1E3EXV0"/>
<dbReference type="Gene3D" id="3.30.1340.30">
    <property type="match status" value="3"/>
</dbReference>
<accession>A0A1E3EXV0</accession>
<dbReference type="PANTHER" id="PTHR34606:SF15">
    <property type="entry name" value="BON DOMAIN-CONTAINING PROTEIN"/>
    <property type="match status" value="1"/>
</dbReference>
<dbReference type="Pfam" id="PF04972">
    <property type="entry name" value="BON"/>
    <property type="match status" value="3"/>
</dbReference>
<comment type="caution">
    <text evidence="2">The sequence shown here is derived from an EMBL/GenBank/DDBJ whole genome shotgun (WGS) entry which is preliminary data.</text>
</comment>
<dbReference type="EMBL" id="JBGBZA010000002">
    <property type="protein sequence ID" value="MEY9318962.1"/>
    <property type="molecule type" value="Genomic_DNA"/>
</dbReference>
<name>A0A1E3EXV0_BRAEL</name>
<proteinExistence type="predicted"/>
<dbReference type="EMBL" id="JAFICZ010000001">
    <property type="protein sequence ID" value="MBP1290930.1"/>
    <property type="molecule type" value="Genomic_DNA"/>
</dbReference>
<sequence>MEAAMTALQLRQDVLDELEFEPSVDAAHIGVMAEGGVVTLSGYVKTYLEKLSAISAARRVKGVKAIADEIDVRAPSDKKTADDEIAKRALDILAWDTVVPAGVTVLVRDGWVTLSGNVDWYFQKRAAEHDVGKLSGIRGISNNIQVAPRIKAENVKAKIEGALKRRAETQARAVRVSVRDNDCIVLEGMVGNWQERRAIENAAWSAPGVHSVEDRLTVG</sequence>
<dbReference type="Proteomes" id="UP001565471">
    <property type="component" value="Unassembled WGS sequence"/>
</dbReference>
<organism evidence="2 4">
    <name type="scientific">Bradyrhizobium elkanii</name>
    <dbReference type="NCBI Taxonomy" id="29448"/>
    <lineage>
        <taxon>Bacteria</taxon>
        <taxon>Pseudomonadati</taxon>
        <taxon>Pseudomonadota</taxon>
        <taxon>Alphaproteobacteria</taxon>
        <taxon>Hyphomicrobiales</taxon>
        <taxon>Nitrobacteraceae</taxon>
        <taxon>Bradyrhizobium</taxon>
    </lineage>
</organism>
<dbReference type="eggNOG" id="COG2823">
    <property type="taxonomic scope" value="Bacteria"/>
</dbReference>
<keyword evidence="5" id="KW-1185">Reference proteome</keyword>
<evidence type="ECO:0000259" key="1">
    <source>
        <dbReference type="PROSITE" id="PS50914"/>
    </source>
</evidence>
<evidence type="ECO:0000313" key="5">
    <source>
        <dbReference type="Proteomes" id="UP001565471"/>
    </source>
</evidence>
<dbReference type="InterPro" id="IPR014004">
    <property type="entry name" value="Transpt-assoc_nodulatn_dom_bac"/>
</dbReference>
<dbReference type="PANTHER" id="PTHR34606">
    <property type="entry name" value="BON DOMAIN-CONTAINING PROTEIN"/>
    <property type="match status" value="1"/>
</dbReference>
<evidence type="ECO:0000313" key="2">
    <source>
        <dbReference type="EMBL" id="MBP1290930.1"/>
    </source>
</evidence>
<evidence type="ECO:0000313" key="3">
    <source>
        <dbReference type="EMBL" id="MEY9318962.1"/>
    </source>
</evidence>
<dbReference type="InterPro" id="IPR051686">
    <property type="entry name" value="Lipoprotein_DolP"/>
</dbReference>
<reference evidence="3 5" key="2">
    <citation type="submission" date="2024-07" db="EMBL/GenBank/DDBJ databases">
        <title>Genomic Encyclopedia of Type Strains, Phase V (KMG-V): Genome sequencing to study the core and pangenomes of soil and plant-associated prokaryotes.</title>
        <authorList>
            <person name="Whitman W."/>
        </authorList>
    </citation>
    <scope>NUCLEOTIDE SEQUENCE [LARGE SCALE GENOMIC DNA]</scope>
    <source>
        <strain evidence="3 5">USDA 415</strain>
    </source>
</reference>
<dbReference type="PROSITE" id="PS50914">
    <property type="entry name" value="BON"/>
    <property type="match status" value="3"/>
</dbReference>
<dbReference type="Proteomes" id="UP000673383">
    <property type="component" value="Unassembled WGS sequence"/>
</dbReference>
<feature type="domain" description="BON" evidence="1">
    <location>
        <begin position="6"/>
        <end position="74"/>
    </location>
</feature>
<feature type="domain" description="BON" evidence="1">
    <location>
        <begin position="151"/>
        <end position="219"/>
    </location>
</feature>
<feature type="domain" description="BON" evidence="1">
    <location>
        <begin position="81"/>
        <end position="148"/>
    </location>
</feature>
<gene>
    <name evidence="3" type="ORF">ABIF29_005761</name>
    <name evidence="2" type="ORF">JOH49_000683</name>
</gene>
<dbReference type="InterPro" id="IPR007055">
    <property type="entry name" value="BON_dom"/>
</dbReference>
<dbReference type="SMART" id="SM00749">
    <property type="entry name" value="BON"/>
    <property type="match status" value="2"/>
</dbReference>
<reference evidence="2" key="1">
    <citation type="submission" date="2021-02" db="EMBL/GenBank/DDBJ databases">
        <title>Genomic Encyclopedia of Type Strains, Phase IV (KMG-V): Genome sequencing to study the core and pangenomes of soil and plant-associated prokaryotes.</title>
        <authorList>
            <person name="Whitman W."/>
        </authorList>
    </citation>
    <scope>NUCLEOTIDE SEQUENCE</scope>
    <source>
        <strain evidence="2">USDA 406</strain>
    </source>
</reference>